<protein>
    <submittedName>
        <fullName evidence="2">Uncharacterized protein</fullName>
    </submittedName>
</protein>
<name>A0A8H7VAU5_9FUNG</name>
<evidence type="ECO:0000313" key="2">
    <source>
        <dbReference type="EMBL" id="KAG2209708.1"/>
    </source>
</evidence>
<gene>
    <name evidence="2" type="ORF">INT47_001854</name>
</gene>
<evidence type="ECO:0000313" key="3">
    <source>
        <dbReference type="Proteomes" id="UP000603453"/>
    </source>
</evidence>
<comment type="caution">
    <text evidence="2">The sequence shown here is derived from an EMBL/GenBank/DDBJ whole genome shotgun (WGS) entry which is preliminary data.</text>
</comment>
<evidence type="ECO:0000256" key="1">
    <source>
        <dbReference type="SAM" id="MobiDB-lite"/>
    </source>
</evidence>
<feature type="region of interest" description="Disordered" evidence="1">
    <location>
        <begin position="1"/>
        <end position="24"/>
    </location>
</feature>
<organism evidence="2 3">
    <name type="scientific">Mucor saturninus</name>
    <dbReference type="NCBI Taxonomy" id="64648"/>
    <lineage>
        <taxon>Eukaryota</taxon>
        <taxon>Fungi</taxon>
        <taxon>Fungi incertae sedis</taxon>
        <taxon>Mucoromycota</taxon>
        <taxon>Mucoromycotina</taxon>
        <taxon>Mucoromycetes</taxon>
        <taxon>Mucorales</taxon>
        <taxon>Mucorineae</taxon>
        <taxon>Mucoraceae</taxon>
        <taxon>Mucor</taxon>
    </lineage>
</organism>
<feature type="compositionally biased region" description="Polar residues" evidence="1">
    <location>
        <begin position="8"/>
        <end position="18"/>
    </location>
</feature>
<sequence length="168" mass="19384">MRYKKQQRSQFNQETGSINKPPIWQIAGRKRPRGDFTEDNPSQLIKKNTHDQEAKNLMEALRQEMRIRLSRKILVCLEAKADVDTLKNECLSSFRLERGLKKPNFLYWTEFVADNFDSILADTKHTFKGKGKETKVVESPVIPIVNVPDVSSVTDDVSLLPKKDENHT</sequence>
<dbReference type="EMBL" id="JAEPRD010000014">
    <property type="protein sequence ID" value="KAG2209708.1"/>
    <property type="molecule type" value="Genomic_DNA"/>
</dbReference>
<dbReference type="Proteomes" id="UP000603453">
    <property type="component" value="Unassembled WGS sequence"/>
</dbReference>
<dbReference type="AlphaFoldDB" id="A0A8H7VAU5"/>
<accession>A0A8H7VAU5</accession>
<proteinExistence type="predicted"/>
<keyword evidence="3" id="KW-1185">Reference proteome</keyword>
<reference evidence="2" key="1">
    <citation type="submission" date="2020-12" db="EMBL/GenBank/DDBJ databases">
        <title>Metabolic potential, ecology and presence of endohyphal bacteria is reflected in genomic diversity of Mucoromycotina.</title>
        <authorList>
            <person name="Muszewska A."/>
            <person name="Okrasinska A."/>
            <person name="Steczkiewicz K."/>
            <person name="Drgas O."/>
            <person name="Orlowska M."/>
            <person name="Perlinska-Lenart U."/>
            <person name="Aleksandrzak-Piekarczyk T."/>
            <person name="Szatraj K."/>
            <person name="Zielenkiewicz U."/>
            <person name="Pilsyk S."/>
            <person name="Malc E."/>
            <person name="Mieczkowski P."/>
            <person name="Kruszewska J.S."/>
            <person name="Biernat P."/>
            <person name="Pawlowska J."/>
        </authorList>
    </citation>
    <scope>NUCLEOTIDE SEQUENCE</scope>
    <source>
        <strain evidence="2">WA0000017839</strain>
    </source>
</reference>